<gene>
    <name evidence="1" type="ORF">JTE90_028791</name>
</gene>
<organism evidence="1 2">
    <name type="scientific">Oedothorax gibbosus</name>
    <dbReference type="NCBI Taxonomy" id="931172"/>
    <lineage>
        <taxon>Eukaryota</taxon>
        <taxon>Metazoa</taxon>
        <taxon>Ecdysozoa</taxon>
        <taxon>Arthropoda</taxon>
        <taxon>Chelicerata</taxon>
        <taxon>Arachnida</taxon>
        <taxon>Araneae</taxon>
        <taxon>Araneomorphae</taxon>
        <taxon>Entelegynae</taxon>
        <taxon>Araneoidea</taxon>
        <taxon>Linyphiidae</taxon>
        <taxon>Erigoninae</taxon>
        <taxon>Oedothorax</taxon>
    </lineage>
</organism>
<dbReference type="AlphaFoldDB" id="A0AAV6VZI9"/>
<name>A0AAV6VZI9_9ARAC</name>
<evidence type="ECO:0000313" key="1">
    <source>
        <dbReference type="EMBL" id="KAG8201123.1"/>
    </source>
</evidence>
<dbReference type="EMBL" id="JAFNEN010000008">
    <property type="protein sequence ID" value="KAG8201123.1"/>
    <property type="molecule type" value="Genomic_DNA"/>
</dbReference>
<evidence type="ECO:0000313" key="2">
    <source>
        <dbReference type="Proteomes" id="UP000827092"/>
    </source>
</evidence>
<reference evidence="1 2" key="1">
    <citation type="journal article" date="2022" name="Nat. Ecol. Evol.">
        <title>A masculinizing supergene underlies an exaggerated male reproductive morph in a spider.</title>
        <authorList>
            <person name="Hendrickx F."/>
            <person name="De Corte Z."/>
            <person name="Sonet G."/>
            <person name="Van Belleghem S.M."/>
            <person name="Kostlbacher S."/>
            <person name="Vangestel C."/>
        </authorList>
    </citation>
    <scope>NUCLEOTIDE SEQUENCE [LARGE SCALE GENOMIC DNA]</scope>
    <source>
        <strain evidence="1">W744_W776</strain>
    </source>
</reference>
<proteinExistence type="predicted"/>
<sequence>MVNVVKRVDKSGGIKYGLSMFTVDVEDRFWDFKEFSRNVIVEEEIYRCGVRVLGKVREEQLESCRPEDSRLGGLTVMGDDPESW</sequence>
<accession>A0AAV6VZI9</accession>
<comment type="caution">
    <text evidence="1">The sequence shown here is derived from an EMBL/GenBank/DDBJ whole genome shotgun (WGS) entry which is preliminary data.</text>
</comment>
<dbReference type="Proteomes" id="UP000827092">
    <property type="component" value="Unassembled WGS sequence"/>
</dbReference>
<protein>
    <submittedName>
        <fullName evidence="1">Uncharacterized protein</fullName>
    </submittedName>
</protein>
<keyword evidence="2" id="KW-1185">Reference proteome</keyword>